<organism evidence="2 3">
    <name type="scientific">Pichia membranifaciens</name>
    <dbReference type="NCBI Taxonomy" id="4926"/>
    <lineage>
        <taxon>Eukaryota</taxon>
        <taxon>Fungi</taxon>
        <taxon>Dikarya</taxon>
        <taxon>Ascomycota</taxon>
        <taxon>Saccharomycotina</taxon>
        <taxon>Pichiomycetes</taxon>
        <taxon>Pichiales</taxon>
        <taxon>Pichiaceae</taxon>
        <taxon>Pichia</taxon>
    </lineage>
</organism>
<feature type="region of interest" description="Disordered" evidence="1">
    <location>
        <begin position="1"/>
        <end position="27"/>
    </location>
</feature>
<evidence type="ECO:0000313" key="2">
    <source>
        <dbReference type="EMBL" id="GAV28933.1"/>
    </source>
</evidence>
<dbReference type="AlphaFoldDB" id="A0A1Q2YHR8"/>
<accession>A0A1Q2YHR8</accession>
<feature type="region of interest" description="Disordered" evidence="1">
    <location>
        <begin position="64"/>
        <end position="136"/>
    </location>
</feature>
<evidence type="ECO:0000313" key="3">
    <source>
        <dbReference type="Proteomes" id="UP000186136"/>
    </source>
</evidence>
<comment type="caution">
    <text evidence="2">The sequence shown here is derived from an EMBL/GenBank/DDBJ whole genome shotgun (WGS) entry which is preliminary data.</text>
</comment>
<evidence type="ECO:0000256" key="1">
    <source>
        <dbReference type="SAM" id="MobiDB-lite"/>
    </source>
</evidence>
<keyword evidence="3" id="KW-1185">Reference proteome</keyword>
<reference evidence="2 3" key="1">
    <citation type="submission" date="2016-08" db="EMBL/GenBank/DDBJ databases">
        <title>Whole genome shotgun sequence of Pichia membranifaciens KS47-1.</title>
        <authorList>
            <person name="Konishi M."/>
            <person name="Ishida M."/>
            <person name="Arakawa T."/>
            <person name="Kato Y."/>
            <person name="Horiuchi J."/>
        </authorList>
    </citation>
    <scope>NUCLEOTIDE SEQUENCE [LARGE SCALE GENOMIC DNA]</scope>
    <source>
        <strain evidence="2 3">KS47-1</strain>
    </source>
</reference>
<protein>
    <submittedName>
        <fullName evidence="2">Uncharacterized protein</fullName>
    </submittedName>
</protein>
<proteinExistence type="predicted"/>
<name>A0A1Q2YHR8_9ASCO</name>
<gene>
    <name evidence="2" type="ORF">PMKS-002411</name>
</gene>
<feature type="compositionally biased region" description="Basic and acidic residues" evidence="1">
    <location>
        <begin position="1"/>
        <end position="15"/>
    </location>
</feature>
<dbReference type="Proteomes" id="UP000186136">
    <property type="component" value="Unassembled WGS sequence"/>
</dbReference>
<dbReference type="EMBL" id="BDGI01000091">
    <property type="protein sequence ID" value="GAV28933.1"/>
    <property type="molecule type" value="Genomic_DNA"/>
</dbReference>
<sequence>MFARRREGPREREACDGEVNGQPVWDVFDGNGLVGEVEGEEVEEVDKDEDLCDDKVLLGEEVAPESVQDVEEREVGTDNGNEVGLVGRGDVAVEEGFGDEEKLRQEGDPPVDGGDDNGGAEGGDKVFGGLCTKHVE</sequence>